<dbReference type="CDD" id="cd16495">
    <property type="entry name" value="RING_CH-C4HC3_MARCH"/>
    <property type="match status" value="1"/>
</dbReference>
<keyword evidence="4" id="KW-1133">Transmembrane helix</keyword>
<keyword evidence="1" id="KW-0479">Metal-binding</keyword>
<evidence type="ECO:0000313" key="6">
    <source>
        <dbReference type="EMBL" id="ERL93751.1"/>
    </source>
</evidence>
<evidence type="ECO:0000256" key="3">
    <source>
        <dbReference type="ARBA" id="ARBA00022833"/>
    </source>
</evidence>
<feature type="transmembrane region" description="Helical" evidence="4">
    <location>
        <begin position="488"/>
        <end position="509"/>
    </location>
</feature>
<dbReference type="Gene3D" id="2.60.120.260">
    <property type="entry name" value="Galactose-binding domain-like"/>
    <property type="match status" value="1"/>
</dbReference>
<keyword evidence="4" id="KW-0812">Transmembrane</keyword>
<feature type="transmembrane region" description="Helical" evidence="4">
    <location>
        <begin position="277"/>
        <end position="296"/>
    </location>
</feature>
<dbReference type="PROSITE" id="PS51257">
    <property type="entry name" value="PROKAR_LIPOPROTEIN"/>
    <property type="match status" value="1"/>
</dbReference>
<feature type="transmembrane region" description="Helical" evidence="4">
    <location>
        <begin position="208"/>
        <end position="234"/>
    </location>
</feature>
<dbReference type="PANTHER" id="PTHR20893:SF2">
    <property type="entry name" value="LD08641P"/>
    <property type="match status" value="1"/>
</dbReference>
<keyword evidence="3" id="KW-0862">Zinc</keyword>
<keyword evidence="2" id="KW-0863">Zinc-finger</keyword>
<evidence type="ECO:0000313" key="8">
    <source>
        <dbReference type="Proteomes" id="UP000019118"/>
    </source>
</evidence>
<reference evidence="8 9" key="1">
    <citation type="journal article" date="2013" name="Genome Biol.">
        <title>Draft genome of the mountain pine beetle, Dendroctonus ponderosae Hopkins, a major forest pest.</title>
        <authorList>
            <person name="Keeling C.I."/>
            <person name="Yuen M.M."/>
            <person name="Liao N.Y."/>
            <person name="Docking T.R."/>
            <person name="Chan S.K."/>
            <person name="Taylor G.A."/>
            <person name="Palmquist D.L."/>
            <person name="Jackman S.D."/>
            <person name="Nguyen A."/>
            <person name="Li M."/>
            <person name="Henderson H."/>
            <person name="Janes J.K."/>
            <person name="Zhao Y."/>
            <person name="Pandoh P."/>
            <person name="Moore R."/>
            <person name="Sperling F.A."/>
            <person name="Huber D.P."/>
            <person name="Birol I."/>
            <person name="Jones S.J."/>
            <person name="Bohlmann J."/>
        </authorList>
    </citation>
    <scope>NUCLEOTIDE SEQUENCE</scope>
</reference>
<dbReference type="Proteomes" id="UP000030742">
    <property type="component" value="Unassembled WGS sequence"/>
</dbReference>
<feature type="transmembrane region" description="Helical" evidence="4">
    <location>
        <begin position="167"/>
        <end position="188"/>
    </location>
</feature>
<gene>
    <name evidence="7" type="primary">109543800</name>
    <name evidence="6" type="ORF">D910_11037</name>
</gene>
<keyword evidence="4" id="KW-0472">Membrane</keyword>
<protein>
    <recommendedName>
        <fullName evidence="5">RING-CH-type domain-containing protein</fullName>
    </recommendedName>
</protein>
<dbReference type="OrthoDB" id="2154780at2759"/>
<evidence type="ECO:0000256" key="2">
    <source>
        <dbReference type="ARBA" id="ARBA00022771"/>
    </source>
</evidence>
<dbReference type="PANTHER" id="PTHR20893">
    <property type="entry name" value="LD08641P"/>
    <property type="match status" value="1"/>
</dbReference>
<evidence type="ECO:0000313" key="7">
    <source>
        <dbReference type="EnsemblMetazoa" id="XP_019769229.1"/>
    </source>
</evidence>
<dbReference type="EMBL" id="KB632372">
    <property type="protein sequence ID" value="ERL93751.1"/>
    <property type="molecule type" value="Genomic_DNA"/>
</dbReference>
<feature type="domain" description="RING-CH-type" evidence="5">
    <location>
        <begin position="380"/>
        <end position="445"/>
    </location>
</feature>
<dbReference type="KEGG" id="dpa:109543800"/>
<evidence type="ECO:0000256" key="1">
    <source>
        <dbReference type="ARBA" id="ARBA00022723"/>
    </source>
</evidence>
<dbReference type="AlphaFoldDB" id="U4UU81"/>
<dbReference type="InterPro" id="IPR011016">
    <property type="entry name" value="Znf_RING-CH"/>
</dbReference>
<proteinExistence type="predicted"/>
<name>U4UU81_DENPD</name>
<keyword evidence="8" id="KW-1185">Reference proteome</keyword>
<dbReference type="GO" id="GO:0008270">
    <property type="term" value="F:zinc ion binding"/>
    <property type="evidence" value="ECO:0007669"/>
    <property type="project" value="UniProtKB-KW"/>
</dbReference>
<feature type="transmembrane region" description="Helical" evidence="4">
    <location>
        <begin position="461"/>
        <end position="482"/>
    </location>
</feature>
<sequence length="554" mass="62492">MFRHLLYMSGLSSSCSRDCSGRGECWNGTCMCNIRFTGELCDDPNLPYHAGIGGVFFFIGIVCAIQLIMCCISEYQRLKAPTTLKACKITTQKLIYLVICFASLLRGAYFIFPVSIHVCIEESFQYGWSSSLLSSYYPLLMSSASLIVCFWAEVFHLQGIRYEKPQFISKSFLGFITFNIISYGLLFAEFITTQLAKPPVDDPGFYNHLFNGCYAVLMFIVVIFFLIYGVEVYFKVRGGFMSKPLQLANTNQESEPLRSAADLRPQINISQLHQSRIGLLSQALMLIVIAGFLFSETLSEFWKTKVPINSRNLHDVIFRVVEIGVAIWFPAVLWNCMQPSELWILNPRKLLAKFDQQKYPETELSQVDGAQASTGAEDDEAFLDKRECWICYDGDRNEPLIQPCDCTGDVSSVHHECLRRWLMESSSASNEPLRCKVCNYEYEICQNNELKWDKGFTAKHWGSTAVIVTCICMTIACAWIVIQLYDNSYIRMVAASVAVIIIYVCIRFLGQNTLSAYQRAKVAALSIGNHVTTISANVILPTETSTKSVAEANL</sequence>
<evidence type="ECO:0000313" key="9">
    <source>
        <dbReference type="Proteomes" id="UP000030742"/>
    </source>
</evidence>
<evidence type="ECO:0000256" key="4">
    <source>
        <dbReference type="SAM" id="Phobius"/>
    </source>
</evidence>
<feature type="transmembrane region" description="Helical" evidence="4">
    <location>
        <begin position="136"/>
        <end position="155"/>
    </location>
</feature>
<dbReference type="Pfam" id="PF12906">
    <property type="entry name" value="RINGv"/>
    <property type="match status" value="1"/>
</dbReference>
<evidence type="ECO:0000259" key="5">
    <source>
        <dbReference type="PROSITE" id="PS51292"/>
    </source>
</evidence>
<dbReference type="EnsemblMetazoa" id="XM_019913670.1">
    <property type="protein sequence ID" value="XP_019769229.1"/>
    <property type="gene ID" value="LOC109543800"/>
</dbReference>
<feature type="transmembrane region" description="Helical" evidence="4">
    <location>
        <begin position="316"/>
        <end position="336"/>
    </location>
</feature>
<accession>U4UU81</accession>
<organism evidence="6 9">
    <name type="scientific">Dendroctonus ponderosae</name>
    <name type="common">Mountain pine beetle</name>
    <dbReference type="NCBI Taxonomy" id="77166"/>
    <lineage>
        <taxon>Eukaryota</taxon>
        <taxon>Metazoa</taxon>
        <taxon>Ecdysozoa</taxon>
        <taxon>Arthropoda</taxon>
        <taxon>Hexapoda</taxon>
        <taxon>Insecta</taxon>
        <taxon>Pterygota</taxon>
        <taxon>Neoptera</taxon>
        <taxon>Endopterygota</taxon>
        <taxon>Coleoptera</taxon>
        <taxon>Polyphaga</taxon>
        <taxon>Cucujiformia</taxon>
        <taxon>Curculionidae</taxon>
        <taxon>Scolytinae</taxon>
        <taxon>Dendroctonus</taxon>
    </lineage>
</organism>
<dbReference type="STRING" id="77166.U4UU81"/>
<dbReference type="PROSITE" id="PS51292">
    <property type="entry name" value="ZF_RING_CH"/>
    <property type="match status" value="1"/>
</dbReference>
<reference evidence="7" key="2">
    <citation type="submission" date="2024-08" db="UniProtKB">
        <authorList>
            <consortium name="EnsemblMetazoa"/>
        </authorList>
    </citation>
    <scope>IDENTIFICATION</scope>
</reference>
<dbReference type="Gene3D" id="3.30.40.10">
    <property type="entry name" value="Zinc/RING finger domain, C3HC4 (zinc finger)"/>
    <property type="match status" value="1"/>
</dbReference>
<dbReference type="Proteomes" id="UP000019118">
    <property type="component" value="Unassembled WGS sequence"/>
</dbReference>
<dbReference type="InterPro" id="IPR013083">
    <property type="entry name" value="Znf_RING/FYVE/PHD"/>
</dbReference>
<feature type="transmembrane region" description="Helical" evidence="4">
    <location>
        <begin position="52"/>
        <end position="73"/>
    </location>
</feature>
<feature type="transmembrane region" description="Helical" evidence="4">
    <location>
        <begin position="94"/>
        <end position="116"/>
    </location>
</feature>
<dbReference type="SUPFAM" id="SSF57850">
    <property type="entry name" value="RING/U-box"/>
    <property type="match status" value="1"/>
</dbReference>
<dbReference type="SMART" id="SM00744">
    <property type="entry name" value="RINGv"/>
    <property type="match status" value="1"/>
</dbReference>